<dbReference type="InterPro" id="IPR001898">
    <property type="entry name" value="SLC13A/DASS"/>
</dbReference>
<dbReference type="Pfam" id="PF00939">
    <property type="entry name" value="Na_sulph_symp"/>
    <property type="match status" value="1"/>
</dbReference>
<evidence type="ECO:0000256" key="2">
    <source>
        <dbReference type="ARBA" id="ARBA00007349"/>
    </source>
</evidence>
<evidence type="ECO:0000256" key="3">
    <source>
        <dbReference type="ARBA" id="ARBA00022692"/>
    </source>
</evidence>
<keyword evidence="5 6" id="KW-0472">Membrane</keyword>
<dbReference type="InterPro" id="IPR030676">
    <property type="entry name" value="CitT-rel"/>
</dbReference>
<evidence type="ECO:0000313" key="7">
    <source>
        <dbReference type="EMBL" id="BBI64652.1"/>
    </source>
</evidence>
<feature type="transmembrane region" description="Helical" evidence="6">
    <location>
        <begin position="75"/>
        <end position="92"/>
    </location>
</feature>
<dbReference type="EMBL" id="AP019514">
    <property type="protein sequence ID" value="BBI64652.1"/>
    <property type="molecule type" value="Genomic_DNA"/>
</dbReference>
<evidence type="ECO:0008006" key="9">
    <source>
        <dbReference type="Google" id="ProtNLM"/>
    </source>
</evidence>
<feature type="transmembrane region" description="Helical" evidence="6">
    <location>
        <begin position="187"/>
        <end position="206"/>
    </location>
</feature>
<organism evidence="7 8">
    <name type="scientific">Vreelandella sulfidaeris</name>
    <dbReference type="NCBI Taxonomy" id="115553"/>
    <lineage>
        <taxon>Bacteria</taxon>
        <taxon>Pseudomonadati</taxon>
        <taxon>Pseudomonadota</taxon>
        <taxon>Gammaproteobacteria</taxon>
        <taxon>Oceanospirillales</taxon>
        <taxon>Halomonadaceae</taxon>
        <taxon>Vreelandella</taxon>
    </lineage>
</organism>
<protein>
    <recommendedName>
        <fullName evidence="9">Citrate carrier</fullName>
    </recommendedName>
</protein>
<feature type="transmembrane region" description="Helical" evidence="6">
    <location>
        <begin position="226"/>
        <end position="248"/>
    </location>
</feature>
<reference evidence="7 8" key="1">
    <citation type="journal article" date="2019" name="Microbiol. Resour. Announc.">
        <title>Complete Genome Sequence of Halomonas sulfidaeris Strain Esulfide1 Isolated from a Metal Sulfide Rock at a Depth of 2,200 Meters, Obtained Using Nanopore Sequencing.</title>
        <authorList>
            <person name="Saito M."/>
            <person name="Nishigata A."/>
            <person name="Galipon J."/>
            <person name="Arakawa K."/>
        </authorList>
    </citation>
    <scope>NUCLEOTIDE SEQUENCE [LARGE SCALE GENOMIC DNA]</scope>
    <source>
        <strain evidence="7 8">ATCC BAA-803</strain>
    </source>
</reference>
<accession>A0A455UED3</accession>
<dbReference type="NCBIfam" id="TIGR00785">
    <property type="entry name" value="dass"/>
    <property type="match status" value="1"/>
</dbReference>
<sequence>MAVVPVGILLLLLVPLLSYWLCAPEVKAGNEISDWAGKELTKLGALTRNEIILVMMVVTALLLWIFAGSVISGSLVGLLVICGMLLVGIVSWKDILDNHAAWNTFVWFATLVALAGGLSLVGFVNWFGNVVGGQISHFDPLMAMVALVAIFYLLHYFFASVTAHVTALLPVILAAASGIAGLDMQMFVLLLLPTLGFMGILTPYGTGPSPVYYGSGYLPSTLFWRLGAIFGLLFLVAWLVIGLPWLMVIS</sequence>
<evidence type="ECO:0000256" key="5">
    <source>
        <dbReference type="ARBA" id="ARBA00023136"/>
    </source>
</evidence>
<dbReference type="PANTHER" id="PTHR42826">
    <property type="entry name" value="DICARBOXYLATE TRANSPORTER 2.1, CHLOROPLASTIC"/>
    <property type="match status" value="1"/>
</dbReference>
<comment type="similarity">
    <text evidence="2">Belongs to the SLC13A/DASS transporter (TC 2.A.47) family. DIT1 subfamily.</text>
</comment>
<feature type="transmembrane region" description="Helical" evidence="6">
    <location>
        <begin position="51"/>
        <end position="68"/>
    </location>
</feature>
<keyword evidence="3 6" id="KW-0812">Transmembrane</keyword>
<name>A0A455UED3_9GAMM</name>
<dbReference type="GO" id="GO:0022857">
    <property type="term" value="F:transmembrane transporter activity"/>
    <property type="evidence" value="ECO:0007669"/>
    <property type="project" value="InterPro"/>
</dbReference>
<proteinExistence type="inferred from homology"/>
<evidence type="ECO:0000256" key="6">
    <source>
        <dbReference type="SAM" id="Phobius"/>
    </source>
</evidence>
<keyword evidence="4 6" id="KW-1133">Transmembrane helix</keyword>
<evidence type="ECO:0000256" key="1">
    <source>
        <dbReference type="ARBA" id="ARBA00004141"/>
    </source>
</evidence>
<dbReference type="Proteomes" id="UP000320231">
    <property type="component" value="Chromosome"/>
</dbReference>
<dbReference type="GO" id="GO:0016020">
    <property type="term" value="C:membrane"/>
    <property type="evidence" value="ECO:0007669"/>
    <property type="project" value="UniProtKB-SubCell"/>
</dbReference>
<dbReference type="KEGG" id="hsr:HSBAA_59580"/>
<feature type="transmembrane region" description="Helical" evidence="6">
    <location>
        <begin position="104"/>
        <end position="128"/>
    </location>
</feature>
<evidence type="ECO:0000256" key="4">
    <source>
        <dbReference type="ARBA" id="ARBA00022989"/>
    </source>
</evidence>
<gene>
    <name evidence="7" type="ORF">HSBAA_59580</name>
</gene>
<dbReference type="AlphaFoldDB" id="A0A455UED3"/>
<feature type="transmembrane region" description="Helical" evidence="6">
    <location>
        <begin position="140"/>
        <end position="158"/>
    </location>
</feature>
<comment type="subcellular location">
    <subcellularLocation>
        <location evidence="1">Membrane</location>
        <topology evidence="1">Multi-pass membrane protein</topology>
    </subcellularLocation>
</comment>
<evidence type="ECO:0000313" key="8">
    <source>
        <dbReference type="Proteomes" id="UP000320231"/>
    </source>
</evidence>